<proteinExistence type="predicted"/>
<evidence type="ECO:0008006" key="3">
    <source>
        <dbReference type="Google" id="ProtNLM"/>
    </source>
</evidence>
<dbReference type="AlphaFoldDB" id="A0AA39USH9"/>
<evidence type="ECO:0000313" key="2">
    <source>
        <dbReference type="Proteomes" id="UP001175228"/>
    </source>
</evidence>
<gene>
    <name evidence="1" type="ORF">EDD18DRAFT_1353963</name>
</gene>
<accession>A0AA39USH9</accession>
<protein>
    <recommendedName>
        <fullName evidence="3">F-box domain-containing protein</fullName>
    </recommendedName>
</protein>
<dbReference type="EMBL" id="JAUEPU010000017">
    <property type="protein sequence ID" value="KAK0495509.1"/>
    <property type="molecule type" value="Genomic_DNA"/>
</dbReference>
<organism evidence="1 2">
    <name type="scientific">Armillaria luteobubalina</name>
    <dbReference type="NCBI Taxonomy" id="153913"/>
    <lineage>
        <taxon>Eukaryota</taxon>
        <taxon>Fungi</taxon>
        <taxon>Dikarya</taxon>
        <taxon>Basidiomycota</taxon>
        <taxon>Agaricomycotina</taxon>
        <taxon>Agaricomycetes</taxon>
        <taxon>Agaricomycetidae</taxon>
        <taxon>Agaricales</taxon>
        <taxon>Marasmiineae</taxon>
        <taxon>Physalacriaceae</taxon>
        <taxon>Armillaria</taxon>
    </lineage>
</organism>
<dbReference type="Proteomes" id="UP001175228">
    <property type="component" value="Unassembled WGS sequence"/>
</dbReference>
<evidence type="ECO:0000313" key="1">
    <source>
        <dbReference type="EMBL" id="KAK0495509.1"/>
    </source>
</evidence>
<name>A0AA39USH9_9AGAR</name>
<reference evidence="1" key="1">
    <citation type="submission" date="2023-06" db="EMBL/GenBank/DDBJ databases">
        <authorList>
            <consortium name="Lawrence Berkeley National Laboratory"/>
            <person name="Ahrendt S."/>
            <person name="Sahu N."/>
            <person name="Indic B."/>
            <person name="Wong-Bajracharya J."/>
            <person name="Merenyi Z."/>
            <person name="Ke H.-M."/>
            <person name="Monk M."/>
            <person name="Kocsube S."/>
            <person name="Drula E."/>
            <person name="Lipzen A."/>
            <person name="Balint B."/>
            <person name="Henrissat B."/>
            <person name="Andreopoulos B."/>
            <person name="Martin F.M."/>
            <person name="Harder C.B."/>
            <person name="Rigling D."/>
            <person name="Ford K.L."/>
            <person name="Foster G.D."/>
            <person name="Pangilinan J."/>
            <person name="Papanicolaou A."/>
            <person name="Barry K."/>
            <person name="LaButti K."/>
            <person name="Viragh M."/>
            <person name="Koriabine M."/>
            <person name="Yan M."/>
            <person name="Riley R."/>
            <person name="Champramary S."/>
            <person name="Plett K.L."/>
            <person name="Tsai I.J."/>
            <person name="Slot J."/>
            <person name="Sipos G."/>
            <person name="Plett J."/>
            <person name="Nagy L.G."/>
            <person name="Grigoriev I.V."/>
        </authorList>
    </citation>
    <scope>NUCLEOTIDE SEQUENCE</scope>
    <source>
        <strain evidence="1">HWK02</strain>
    </source>
</reference>
<comment type="caution">
    <text evidence="1">The sequence shown here is derived from an EMBL/GenBank/DDBJ whole genome shotgun (WGS) entry which is preliminary data.</text>
</comment>
<keyword evidence="2" id="KW-1185">Reference proteome</keyword>
<sequence length="629" mass="70597">MEIDLATVVDGEFDYDLMGKALDAYDDALTPSQRWSRIHDGTHLYYRYMARLIELANKPKSLLRTSFDACRDIILAHTGVSAASSPIPFSFAERMESVLLRAAELPLWLWDPDSQSRTSSDACPPVVLARSGGSGVLSPPSFVERMKPSTLRATELPTEIWDSVLSRLEYDVQLLSRGVCTWWCNILTPRTHAYLVLSLPDRWTDIIPHEEPEEVVTFLRVFAMETEIDVSATIVKRGLVVRGVRFQNWPVFPYNFFLHLCLEVETVVFEDHGSRPYVARPSNIPCPFLLPRSVVDLSLIRVSLEHYSIEGMLSPDGCLHRLYIDSIQEGGLYLPASLSSSERLCVRDSLAFNSFRRSSLSEPPAPSLKYLKLDILRDPYGIQVTRQRPQLSLTGGFALVHQLFQSELGRLQYGLFVGDSETFPLQMRVSCLEELDMCIGTQYYGDASLLWPGMSQSLTTLTVRIREPPVSLSPLEYGVHCGPVAEHHSGGSVSNINLNGLAALSTLNVFSVYRGVYGCMQMISSWASSRKELPTSLLNLNLEVTDFSRIHLGEIMGFDYMRRKLDGDVRNNGLAFRGTFTLALRSPQWIVDDRDYDDGVSLAAALLSDTTLGLHHAECVRYHRDTLVV</sequence>